<organism evidence="3 4">
    <name type="scientific">Dictyocaulus viviparus</name>
    <name type="common">Bovine lungworm</name>
    <dbReference type="NCBI Taxonomy" id="29172"/>
    <lineage>
        <taxon>Eukaryota</taxon>
        <taxon>Metazoa</taxon>
        <taxon>Ecdysozoa</taxon>
        <taxon>Nematoda</taxon>
        <taxon>Chromadorea</taxon>
        <taxon>Rhabditida</taxon>
        <taxon>Rhabditina</taxon>
        <taxon>Rhabditomorpha</taxon>
        <taxon>Strongyloidea</taxon>
        <taxon>Metastrongylidae</taxon>
        <taxon>Dictyocaulus</taxon>
    </lineage>
</organism>
<dbReference type="STRING" id="29172.A0A0D8Y1L5"/>
<dbReference type="GO" id="GO:0016226">
    <property type="term" value="P:iron-sulfur cluster assembly"/>
    <property type="evidence" value="ECO:0007669"/>
    <property type="project" value="UniProtKB-UniRule"/>
</dbReference>
<keyword evidence="1" id="KW-0963">Cytoplasm</keyword>
<dbReference type="GO" id="GO:0097361">
    <property type="term" value="C:cytosolic [4Fe-4S] assembly targeting complex"/>
    <property type="evidence" value="ECO:0007669"/>
    <property type="project" value="UniProtKB-UniRule"/>
</dbReference>
<comment type="function">
    <text evidence="1">Key component of the cytosolic iron-sulfur protein assembly (CIA) complex, a multiprotein complex that mediates the incorporation of iron-sulfur cluster into apoproteins specifically involved in DNA metabolism and genomic integrity. In the CIA complex, MMS19 acts as an adapter between early-acting CIA components and a subset of cellular target iron-sulfur proteins.</text>
</comment>
<name>A0A0D8Y1L5_DICVI</name>
<dbReference type="Proteomes" id="UP000053766">
    <property type="component" value="Unassembled WGS sequence"/>
</dbReference>
<keyword evidence="1" id="KW-0227">DNA damage</keyword>
<dbReference type="PANTHER" id="PTHR12891">
    <property type="entry name" value="DNA REPAIR/TRANSCRIPTION PROTEIN MET18/MMS19"/>
    <property type="match status" value="1"/>
</dbReference>
<dbReference type="EMBL" id="KN716219">
    <property type="protein sequence ID" value="KJH49939.1"/>
    <property type="molecule type" value="Genomic_DNA"/>
</dbReference>
<keyword evidence="1" id="KW-0206">Cytoskeleton</keyword>
<dbReference type="GO" id="GO:0006281">
    <property type="term" value="P:DNA repair"/>
    <property type="evidence" value="ECO:0007669"/>
    <property type="project" value="UniProtKB-UniRule"/>
</dbReference>
<reference evidence="3 4" key="1">
    <citation type="submission" date="2013-11" db="EMBL/GenBank/DDBJ databases">
        <title>Draft genome of the bovine lungworm Dictyocaulus viviparus.</title>
        <authorList>
            <person name="Mitreva M."/>
        </authorList>
    </citation>
    <scope>NUCLEOTIDE SEQUENCE [LARGE SCALE GENOMIC DNA]</scope>
    <source>
        <strain evidence="3 4">HannoverDv2000</strain>
    </source>
</reference>
<keyword evidence="1" id="KW-0234">DNA repair</keyword>
<keyword evidence="1" id="KW-0539">Nucleus</keyword>
<dbReference type="GO" id="GO:0051604">
    <property type="term" value="P:protein maturation"/>
    <property type="evidence" value="ECO:0007669"/>
    <property type="project" value="UniProtKB-UniRule"/>
</dbReference>
<evidence type="ECO:0000313" key="4">
    <source>
        <dbReference type="Proteomes" id="UP000053766"/>
    </source>
</evidence>
<evidence type="ECO:0000313" key="3">
    <source>
        <dbReference type="EMBL" id="KJH49939.1"/>
    </source>
</evidence>
<dbReference type="Pfam" id="PF12460">
    <property type="entry name" value="MMS19_C"/>
    <property type="match status" value="1"/>
</dbReference>
<reference evidence="4" key="2">
    <citation type="journal article" date="2016" name="Sci. Rep.">
        <title>Dictyocaulus viviparus genome, variome and transcriptome elucidate lungworm biology and support future intervention.</title>
        <authorList>
            <person name="McNulty S.N."/>
            <person name="Strube C."/>
            <person name="Rosa B.A."/>
            <person name="Martin J.C."/>
            <person name="Tyagi R."/>
            <person name="Choi Y.J."/>
            <person name="Wang Q."/>
            <person name="Hallsworth Pepin K."/>
            <person name="Zhang X."/>
            <person name="Ozersky P."/>
            <person name="Wilson R.K."/>
            <person name="Sternberg P.W."/>
            <person name="Gasser R.B."/>
            <person name="Mitreva M."/>
        </authorList>
    </citation>
    <scope>NUCLEOTIDE SEQUENCE [LARGE SCALE GENOMIC DNA]</scope>
    <source>
        <strain evidence="4">HannoverDv2000</strain>
    </source>
</reference>
<dbReference type="GO" id="GO:0005634">
    <property type="term" value="C:nucleus"/>
    <property type="evidence" value="ECO:0007669"/>
    <property type="project" value="UniProtKB-SubCell"/>
</dbReference>
<accession>A0A0D8Y1L5</accession>
<evidence type="ECO:0000259" key="2">
    <source>
        <dbReference type="Pfam" id="PF12460"/>
    </source>
</evidence>
<keyword evidence="4" id="KW-1185">Reference proteome</keyword>
<sequence>MADSVLRALAAITRSLNENDKSSLLKLGSQLLENLEPFVLQAEMGLTERALNLLLCASSAGPAIRSMIYDRVVPWILMLVQGDVVNVRMNRPEIVQEGLRHITTWLNVIHDHTCDDILLRFQSSIFASLDAARETVPSEALAALYECLAMTSFSGDMISAFSETLQSLSLLLNEENRRLLLEKVNSYITSSVMMDMFVLLLIHSQDPSLMLNYAKLPLCGEQSAYRLCVGVANHEQDLQKVLSLKNQLSHYEVRCAISKGLLLCGKKEGIEIFEELLINVSHNSTNRDVLLNQLCDLFDFDSVASNPHRCLFNVTFLWKQRVFNQLSKSYINIVNQTDETARSVLMTLLPSILKYSENNTSVQQLFEFLPVFRAALTCDKETNSLVLLALPRFIAGLPTDGISLEDVFCVISALSKTLMADDKPMSVILSCLESLELLSRKIRRNFSDANISMVTSATVHALAHHKRVVRQKAAVVRNLWEAKRLQ</sequence>
<comment type="subunit">
    <text evidence="1">Component of the CIA complex.</text>
</comment>
<dbReference type="InterPro" id="IPR024687">
    <property type="entry name" value="MMS19_C"/>
</dbReference>
<dbReference type="PANTHER" id="PTHR12891:SF0">
    <property type="entry name" value="MMS19 NUCLEOTIDE EXCISION REPAIR PROTEIN HOMOLOG"/>
    <property type="match status" value="1"/>
</dbReference>
<dbReference type="GO" id="GO:0005819">
    <property type="term" value="C:spindle"/>
    <property type="evidence" value="ECO:0007669"/>
    <property type="project" value="UniProtKB-SubCell"/>
</dbReference>
<protein>
    <recommendedName>
        <fullName evidence="1">MMS19 nucleotide excision repair protein</fullName>
    </recommendedName>
</protein>
<comment type="similarity">
    <text evidence="1">Belongs to the MET18/MMS19 family.</text>
</comment>
<dbReference type="OrthoDB" id="5875035at2759"/>
<feature type="domain" description="MMS19 C-terminal" evidence="2">
    <location>
        <begin position="236"/>
        <end position="438"/>
    </location>
</feature>
<gene>
    <name evidence="3" type="ORF">DICVIV_03886</name>
</gene>
<dbReference type="InterPro" id="IPR039920">
    <property type="entry name" value="MMS19"/>
</dbReference>
<evidence type="ECO:0000256" key="1">
    <source>
        <dbReference type="RuleBase" id="RU367072"/>
    </source>
</evidence>
<comment type="subcellular location">
    <subcellularLocation>
        <location evidence="1">Cytoplasm</location>
        <location evidence="1">Cytoskeleton</location>
        <location evidence="1">Spindle</location>
    </subcellularLocation>
    <subcellularLocation>
        <location evidence="1">Nucleus</location>
    </subcellularLocation>
</comment>
<dbReference type="AlphaFoldDB" id="A0A0D8Y1L5"/>
<proteinExistence type="inferred from homology"/>